<gene>
    <name evidence="3" type="ORF">WDV06_09690</name>
</gene>
<dbReference type="RefSeq" id="WP_395509225.1">
    <property type="nucleotide sequence ID" value="NZ_JBBDHD010000017.1"/>
</dbReference>
<feature type="compositionally biased region" description="Basic and acidic residues" evidence="1">
    <location>
        <begin position="114"/>
        <end position="128"/>
    </location>
</feature>
<feature type="compositionally biased region" description="Low complexity" evidence="1">
    <location>
        <begin position="151"/>
        <end position="162"/>
    </location>
</feature>
<dbReference type="Proteomes" id="UP001610631">
    <property type="component" value="Unassembled WGS sequence"/>
</dbReference>
<dbReference type="EMBL" id="JBBDHD010000017">
    <property type="protein sequence ID" value="MFH7595362.1"/>
    <property type="molecule type" value="Genomic_DNA"/>
</dbReference>
<feature type="region of interest" description="Disordered" evidence="1">
    <location>
        <begin position="284"/>
        <end position="368"/>
    </location>
</feature>
<feature type="compositionally biased region" description="Low complexity" evidence="1">
    <location>
        <begin position="305"/>
        <end position="329"/>
    </location>
</feature>
<keyword evidence="2" id="KW-1133">Transmembrane helix</keyword>
<evidence type="ECO:0008006" key="5">
    <source>
        <dbReference type="Google" id="ProtNLM"/>
    </source>
</evidence>
<feature type="transmembrane region" description="Helical" evidence="2">
    <location>
        <begin position="57"/>
        <end position="76"/>
    </location>
</feature>
<evidence type="ECO:0000313" key="4">
    <source>
        <dbReference type="Proteomes" id="UP001610631"/>
    </source>
</evidence>
<organism evidence="3 4">
    <name type="scientific">Streptomyces racemochromogenes</name>
    <dbReference type="NCBI Taxonomy" id="67353"/>
    <lineage>
        <taxon>Bacteria</taxon>
        <taxon>Bacillati</taxon>
        <taxon>Actinomycetota</taxon>
        <taxon>Actinomycetes</taxon>
        <taxon>Kitasatosporales</taxon>
        <taxon>Streptomycetaceae</taxon>
        <taxon>Streptomyces</taxon>
    </lineage>
</organism>
<feature type="compositionally biased region" description="Polar residues" evidence="1">
    <location>
        <begin position="218"/>
        <end position="229"/>
    </location>
</feature>
<proteinExistence type="predicted"/>
<protein>
    <recommendedName>
        <fullName evidence="5">DUF4232 domain-containing protein</fullName>
    </recommendedName>
</protein>
<feature type="region of interest" description="Disordered" evidence="1">
    <location>
        <begin position="89"/>
        <end position="179"/>
    </location>
</feature>
<evidence type="ECO:0000256" key="1">
    <source>
        <dbReference type="SAM" id="MobiDB-lite"/>
    </source>
</evidence>
<sequence>MRDDHRNPSVPAAPATADEQVLRSLFAGAVQGLEPSEGALERLRHAVPARRARKRKVLVGGAAAVILAGVAVPAVLHLGDADDGGAAVRHSAMAGHGEAQGARPGDPRPGIPDDEARPRPAKSPDKGHTAGGAAARSSQQHGGSPSGGVSAGPSGAGAPTAAGGNGPQPPAGAAAAAPGCTADQLGVAGSARAPEADGKVYGSFKVTNVSGRGCTVTGPDTVTAASVSQGPPAAQPRGVTVTGHTAGDPASGLPDPSAEAPALVLQPKQAYEVLFAWVPSAQSCPAATPAPTATPQRQDGTAQRPAGQADTGGADAPAGGPAGAPTGAGETAGGERRPDGTVDPDPAGVAVSHAPATGTGAPVTQTTIPQACGGTVYRTGLIPQPAP</sequence>
<accession>A0ABW7PBN8</accession>
<keyword evidence="4" id="KW-1185">Reference proteome</keyword>
<keyword evidence="2" id="KW-0812">Transmembrane</keyword>
<evidence type="ECO:0000313" key="3">
    <source>
        <dbReference type="EMBL" id="MFH7595362.1"/>
    </source>
</evidence>
<reference evidence="3 4" key="1">
    <citation type="submission" date="2024-03" db="EMBL/GenBank/DDBJ databases">
        <title>Whole genome sequencing of Streptomyces racemochromogenes, to identify antimicrobial biosynthetic gene clusters.</title>
        <authorList>
            <person name="Suryawanshi P."/>
            <person name="Krishnaraj P.U."/>
            <person name="Arun Y.P."/>
            <person name="Suryawanshi M.P."/>
            <person name="Rakshit O."/>
        </authorList>
    </citation>
    <scope>NUCLEOTIDE SEQUENCE [LARGE SCALE GENOMIC DNA]</scope>
    <source>
        <strain evidence="3 4">AUDT626</strain>
    </source>
</reference>
<feature type="region of interest" description="Disordered" evidence="1">
    <location>
        <begin position="207"/>
        <end position="259"/>
    </location>
</feature>
<evidence type="ECO:0000256" key="2">
    <source>
        <dbReference type="SAM" id="Phobius"/>
    </source>
</evidence>
<feature type="compositionally biased region" description="Low complexity" evidence="1">
    <location>
        <begin position="285"/>
        <end position="295"/>
    </location>
</feature>
<comment type="caution">
    <text evidence="3">The sequence shown here is derived from an EMBL/GenBank/DDBJ whole genome shotgun (WGS) entry which is preliminary data.</text>
</comment>
<keyword evidence="2" id="KW-0472">Membrane</keyword>
<name>A0ABW7PBN8_9ACTN</name>